<evidence type="ECO:0000259" key="11">
    <source>
        <dbReference type="Pfam" id="PF00266"/>
    </source>
</evidence>
<keyword evidence="4" id="KW-0808">Transferase</keyword>
<dbReference type="Proteomes" id="UP000245647">
    <property type="component" value="Unassembled WGS sequence"/>
</dbReference>
<dbReference type="AlphaFoldDB" id="A0A2U2PM79"/>
<comment type="caution">
    <text evidence="12">The sequence shown here is derived from an EMBL/GenBank/DDBJ whole genome shotgun (WGS) entry which is preliminary data.</text>
</comment>
<comment type="catalytic activity">
    <reaction evidence="9">
        <text>(sulfur carrier)-H + L-cysteine = (sulfur carrier)-SH + L-alanine</text>
        <dbReference type="Rhea" id="RHEA:43892"/>
        <dbReference type="Rhea" id="RHEA-COMP:14737"/>
        <dbReference type="Rhea" id="RHEA-COMP:14739"/>
        <dbReference type="ChEBI" id="CHEBI:29917"/>
        <dbReference type="ChEBI" id="CHEBI:35235"/>
        <dbReference type="ChEBI" id="CHEBI:57972"/>
        <dbReference type="ChEBI" id="CHEBI:64428"/>
        <dbReference type="EC" id="2.8.1.7"/>
    </reaction>
</comment>
<name>A0A2U2PM79_9SPHI</name>
<evidence type="ECO:0000313" key="12">
    <source>
        <dbReference type="EMBL" id="PWG82428.1"/>
    </source>
</evidence>
<sequence length="387" mass="42184">MKIYLDNAATTPLDREVFAAMGPYFFEGFANPSSAHGPGREARKAVEKARATIAGLLNAEPSQILFTSGGTEADNIAIYSAIRASGIRLAITTPFEHHAVLNTLKALEKNGEIELVYLMHDERGTVSLKHLESILAFNSRAFVSVMHGNNEIGNLHDIERIGEICRKYDALFHTDTVQTMGHYEFDLKTLPVDFITGSAHKFNGPKGVGFLYAGERTRLLTLIKGGSQENGRRAGTENVAGIVGLASALEIAYRDLEGDRKRIAVLKKRMISKIREEISGVAFNGNSADPEDSIYTVLSVSLPPLPAMSSALSYLDSYNICASGGSACTAHSGHGSHVLKALHYDFERTAIRFSFGKYNTEDEIDYTVARLSELYHGVLPKDLKIAG</sequence>
<dbReference type="PANTHER" id="PTHR11601:SF34">
    <property type="entry name" value="CYSTEINE DESULFURASE"/>
    <property type="match status" value="1"/>
</dbReference>
<evidence type="ECO:0000256" key="1">
    <source>
        <dbReference type="ARBA" id="ARBA00001933"/>
    </source>
</evidence>
<keyword evidence="5" id="KW-0479">Metal-binding</keyword>
<dbReference type="RefSeq" id="WP_109413847.1">
    <property type="nucleotide sequence ID" value="NZ_QEAS01000001.1"/>
</dbReference>
<evidence type="ECO:0000256" key="3">
    <source>
        <dbReference type="ARBA" id="ARBA00012239"/>
    </source>
</evidence>
<dbReference type="Gene3D" id="3.90.1150.10">
    <property type="entry name" value="Aspartate Aminotransferase, domain 1"/>
    <property type="match status" value="1"/>
</dbReference>
<dbReference type="Gene3D" id="1.10.260.50">
    <property type="match status" value="1"/>
</dbReference>
<organism evidence="12 13">
    <name type="scientific">Pararcticibacter amylolyticus</name>
    <dbReference type="NCBI Taxonomy" id="2173175"/>
    <lineage>
        <taxon>Bacteria</taxon>
        <taxon>Pseudomonadati</taxon>
        <taxon>Bacteroidota</taxon>
        <taxon>Sphingobacteriia</taxon>
        <taxon>Sphingobacteriales</taxon>
        <taxon>Sphingobacteriaceae</taxon>
        <taxon>Pararcticibacter</taxon>
    </lineage>
</organism>
<dbReference type="InterPro" id="IPR015422">
    <property type="entry name" value="PyrdxlP-dep_Trfase_small"/>
</dbReference>
<dbReference type="GO" id="GO:0051536">
    <property type="term" value="F:iron-sulfur cluster binding"/>
    <property type="evidence" value="ECO:0007669"/>
    <property type="project" value="UniProtKB-KW"/>
</dbReference>
<evidence type="ECO:0000256" key="10">
    <source>
        <dbReference type="RuleBase" id="RU004504"/>
    </source>
</evidence>
<dbReference type="Gene3D" id="3.40.640.10">
    <property type="entry name" value="Type I PLP-dependent aspartate aminotransferase-like (Major domain)"/>
    <property type="match status" value="1"/>
</dbReference>
<evidence type="ECO:0000256" key="7">
    <source>
        <dbReference type="ARBA" id="ARBA00023004"/>
    </source>
</evidence>
<dbReference type="InterPro" id="IPR016454">
    <property type="entry name" value="Cysteine_dSase"/>
</dbReference>
<evidence type="ECO:0000256" key="4">
    <source>
        <dbReference type="ARBA" id="ARBA00022679"/>
    </source>
</evidence>
<protein>
    <recommendedName>
        <fullName evidence="3">cysteine desulfurase</fullName>
        <ecNumber evidence="3">2.8.1.7</ecNumber>
    </recommendedName>
</protein>
<gene>
    <name evidence="12" type="ORF">DDR33_00740</name>
</gene>
<dbReference type="PROSITE" id="PS00595">
    <property type="entry name" value="AA_TRANSFER_CLASS_5"/>
    <property type="match status" value="1"/>
</dbReference>
<evidence type="ECO:0000256" key="2">
    <source>
        <dbReference type="ARBA" id="ARBA00006490"/>
    </source>
</evidence>
<dbReference type="SUPFAM" id="SSF53383">
    <property type="entry name" value="PLP-dependent transferases"/>
    <property type="match status" value="1"/>
</dbReference>
<dbReference type="OrthoDB" id="9804366at2"/>
<dbReference type="EMBL" id="QEAS01000001">
    <property type="protein sequence ID" value="PWG82428.1"/>
    <property type="molecule type" value="Genomic_DNA"/>
</dbReference>
<dbReference type="PANTHER" id="PTHR11601">
    <property type="entry name" value="CYSTEINE DESULFURYLASE FAMILY MEMBER"/>
    <property type="match status" value="1"/>
</dbReference>
<keyword evidence="13" id="KW-1185">Reference proteome</keyword>
<dbReference type="InterPro" id="IPR020578">
    <property type="entry name" value="Aminotrans_V_PyrdxlP_BS"/>
</dbReference>
<dbReference type="GO" id="GO:0031071">
    <property type="term" value="F:cysteine desulfurase activity"/>
    <property type="evidence" value="ECO:0007669"/>
    <property type="project" value="UniProtKB-EC"/>
</dbReference>
<comment type="similarity">
    <text evidence="2">Belongs to the class-V pyridoxal-phosphate-dependent aminotransferase family. NifS/IscS subfamily.</text>
</comment>
<dbReference type="Pfam" id="PF00266">
    <property type="entry name" value="Aminotran_5"/>
    <property type="match status" value="1"/>
</dbReference>
<accession>A0A2U2PM79</accession>
<keyword evidence="7" id="KW-0408">Iron</keyword>
<evidence type="ECO:0000256" key="8">
    <source>
        <dbReference type="ARBA" id="ARBA00023014"/>
    </source>
</evidence>
<dbReference type="PIRSF" id="PIRSF005572">
    <property type="entry name" value="NifS"/>
    <property type="match status" value="1"/>
</dbReference>
<evidence type="ECO:0000256" key="9">
    <source>
        <dbReference type="ARBA" id="ARBA00050776"/>
    </source>
</evidence>
<evidence type="ECO:0000313" key="13">
    <source>
        <dbReference type="Proteomes" id="UP000245647"/>
    </source>
</evidence>
<dbReference type="InterPro" id="IPR015421">
    <property type="entry name" value="PyrdxlP-dep_Trfase_major"/>
</dbReference>
<reference evidence="12 13" key="1">
    <citation type="submission" date="2018-04" db="EMBL/GenBank/DDBJ databases">
        <title>Pedobacter chongqingensis sp. nov., isolated from a rottenly hemp rope.</title>
        <authorList>
            <person name="Cai Y."/>
        </authorList>
    </citation>
    <scope>NUCLEOTIDE SEQUENCE [LARGE SCALE GENOMIC DNA]</scope>
    <source>
        <strain evidence="12 13">FJ4-8</strain>
    </source>
</reference>
<evidence type="ECO:0000256" key="6">
    <source>
        <dbReference type="ARBA" id="ARBA00022898"/>
    </source>
</evidence>
<feature type="domain" description="Aminotransferase class V" evidence="11">
    <location>
        <begin position="3"/>
        <end position="366"/>
    </location>
</feature>
<comment type="cofactor">
    <cofactor evidence="1 10">
        <name>pyridoxal 5'-phosphate</name>
        <dbReference type="ChEBI" id="CHEBI:597326"/>
    </cofactor>
</comment>
<dbReference type="InterPro" id="IPR000192">
    <property type="entry name" value="Aminotrans_V_dom"/>
</dbReference>
<keyword evidence="8" id="KW-0411">Iron-sulfur</keyword>
<proteinExistence type="inferred from homology"/>
<evidence type="ECO:0000256" key="5">
    <source>
        <dbReference type="ARBA" id="ARBA00022723"/>
    </source>
</evidence>
<dbReference type="EC" id="2.8.1.7" evidence="3"/>
<keyword evidence="6" id="KW-0663">Pyridoxal phosphate</keyword>
<dbReference type="GO" id="GO:0046872">
    <property type="term" value="F:metal ion binding"/>
    <property type="evidence" value="ECO:0007669"/>
    <property type="project" value="UniProtKB-KW"/>
</dbReference>
<dbReference type="InterPro" id="IPR015424">
    <property type="entry name" value="PyrdxlP-dep_Trfase"/>
</dbReference>